<evidence type="ECO:0000256" key="4">
    <source>
        <dbReference type="ARBA" id="ARBA00022490"/>
    </source>
</evidence>
<comment type="catalytic activity">
    <reaction evidence="1 9">
        <text>[protein]-peptidylproline (omega=180) = [protein]-peptidylproline (omega=0)</text>
        <dbReference type="Rhea" id="RHEA:16237"/>
        <dbReference type="Rhea" id="RHEA-COMP:10747"/>
        <dbReference type="Rhea" id="RHEA-COMP:10748"/>
        <dbReference type="ChEBI" id="CHEBI:83833"/>
        <dbReference type="ChEBI" id="CHEBI:83834"/>
        <dbReference type="EC" id="5.2.1.8"/>
    </reaction>
</comment>
<protein>
    <recommendedName>
        <fullName evidence="9">peptidylprolyl isomerase</fullName>
        <ecNumber evidence="9">5.2.1.8</ecNumber>
    </recommendedName>
</protein>
<sequence>MTNPTNTPRVEADTVVTIRYRIDDAKGRPMQTKAEEVAYLHGGYDNLLPKIEAALQGQSVGHATTIDLPPDDGFGQRDESLVLTIDKSELPPGTKVGGQVQRPGPDGAPQLLRVAKIKGQQVQLDGNHPLAGQHVRFVVRILAIRPATPEEIQHRHAHGAHGHQH</sequence>
<keyword evidence="7 9" id="KW-0413">Isomerase</keyword>
<evidence type="ECO:0000256" key="5">
    <source>
        <dbReference type="ARBA" id="ARBA00023110"/>
    </source>
</evidence>
<dbReference type="PANTHER" id="PTHR47861:SF3">
    <property type="entry name" value="FKBP-TYPE PEPTIDYL-PROLYL CIS-TRANS ISOMERASE SLYD"/>
    <property type="match status" value="1"/>
</dbReference>
<comment type="subcellular location">
    <subcellularLocation>
        <location evidence="2">Cytoplasm</location>
    </subcellularLocation>
</comment>
<evidence type="ECO:0000256" key="7">
    <source>
        <dbReference type="ARBA" id="ARBA00023235"/>
    </source>
</evidence>
<dbReference type="RefSeq" id="WP_095542908.1">
    <property type="nucleotide sequence ID" value="NZ_CP156659.1"/>
</dbReference>
<evidence type="ECO:0000256" key="6">
    <source>
        <dbReference type="ARBA" id="ARBA00023186"/>
    </source>
</evidence>
<comment type="function">
    <text evidence="8">Also involved in hydrogenase metallocenter assembly, probably by participating in the nickel insertion step. This function in hydrogenase biosynthesis requires chaperone activity and the presence of the metal-binding domain, but not PPIase activity.</text>
</comment>
<evidence type="ECO:0000259" key="10">
    <source>
        <dbReference type="PROSITE" id="PS50059"/>
    </source>
</evidence>
<accession>A0A2A2A976</accession>
<keyword evidence="6" id="KW-0143">Chaperone</keyword>
<dbReference type="InterPro" id="IPR046357">
    <property type="entry name" value="PPIase_dom_sf"/>
</dbReference>
<keyword evidence="5 9" id="KW-0697">Rotamase</keyword>
<evidence type="ECO:0000256" key="9">
    <source>
        <dbReference type="PROSITE-ProRule" id="PRU00277"/>
    </source>
</evidence>
<evidence type="ECO:0000256" key="3">
    <source>
        <dbReference type="ARBA" id="ARBA00006577"/>
    </source>
</evidence>
<comment type="similarity">
    <text evidence="3">Belongs to the FKBP-type PPIase family.</text>
</comment>
<dbReference type="PANTHER" id="PTHR47861">
    <property type="entry name" value="FKBP-TYPE PEPTIDYL-PROLYL CIS-TRANS ISOMERASE SLYD"/>
    <property type="match status" value="1"/>
</dbReference>
<organism evidence="11 12">
    <name type="scientific">Vandammella animalimorsus</name>
    <dbReference type="NCBI Taxonomy" id="2029117"/>
    <lineage>
        <taxon>Bacteria</taxon>
        <taxon>Pseudomonadati</taxon>
        <taxon>Pseudomonadota</taxon>
        <taxon>Betaproteobacteria</taxon>
        <taxon>Burkholderiales</taxon>
        <taxon>Comamonadaceae</taxon>
        <taxon>Vandammella</taxon>
    </lineage>
</organism>
<dbReference type="InterPro" id="IPR001179">
    <property type="entry name" value="PPIase_FKBP_dom"/>
</dbReference>
<evidence type="ECO:0000256" key="1">
    <source>
        <dbReference type="ARBA" id="ARBA00000971"/>
    </source>
</evidence>
<dbReference type="EMBL" id="NSJF01000004">
    <property type="protein sequence ID" value="PAT34311.1"/>
    <property type="molecule type" value="Genomic_DNA"/>
</dbReference>
<dbReference type="EC" id="5.2.1.8" evidence="9"/>
<feature type="domain" description="PPIase FKBP-type" evidence="10">
    <location>
        <begin position="13"/>
        <end position="106"/>
    </location>
</feature>
<dbReference type="GO" id="GO:0005737">
    <property type="term" value="C:cytoplasm"/>
    <property type="evidence" value="ECO:0007669"/>
    <property type="project" value="UniProtKB-SubCell"/>
</dbReference>
<dbReference type="Proteomes" id="UP000217999">
    <property type="component" value="Unassembled WGS sequence"/>
</dbReference>
<dbReference type="GO" id="GO:0042026">
    <property type="term" value="P:protein refolding"/>
    <property type="evidence" value="ECO:0007669"/>
    <property type="project" value="UniProtKB-ARBA"/>
</dbReference>
<evidence type="ECO:0000256" key="8">
    <source>
        <dbReference type="ARBA" id="ARBA00037071"/>
    </source>
</evidence>
<dbReference type="PROSITE" id="PS50059">
    <property type="entry name" value="FKBP_PPIASE"/>
    <property type="match status" value="1"/>
</dbReference>
<dbReference type="Gene3D" id="3.10.50.40">
    <property type="match status" value="1"/>
</dbReference>
<comment type="caution">
    <text evidence="11">The sequence shown here is derived from an EMBL/GenBank/DDBJ whole genome shotgun (WGS) entry which is preliminary data.</text>
</comment>
<keyword evidence="4" id="KW-0963">Cytoplasm</keyword>
<gene>
    <name evidence="11" type="ORF">CK620_08765</name>
</gene>
<proteinExistence type="inferred from homology"/>
<dbReference type="GO" id="GO:0003755">
    <property type="term" value="F:peptidyl-prolyl cis-trans isomerase activity"/>
    <property type="evidence" value="ECO:0007669"/>
    <property type="project" value="UniProtKB-KW"/>
</dbReference>
<evidence type="ECO:0000313" key="12">
    <source>
        <dbReference type="Proteomes" id="UP000217999"/>
    </source>
</evidence>
<dbReference type="SUPFAM" id="SSF54534">
    <property type="entry name" value="FKBP-like"/>
    <property type="match status" value="1"/>
</dbReference>
<dbReference type="AlphaFoldDB" id="A0A2A2A976"/>
<reference evidence="11 12" key="1">
    <citation type="submission" date="2017-08" db="EMBL/GenBank/DDBJ databases">
        <title>WGS of Clinical strains of the CDC Group NO-1 linked to zoonotic infections in humans.</title>
        <authorList>
            <person name="Bernier A.-M."/>
            <person name="Bernard K."/>
        </authorList>
    </citation>
    <scope>NUCLEOTIDE SEQUENCE [LARGE SCALE GENOMIC DNA]</scope>
    <source>
        <strain evidence="11 12">NML03-0146</strain>
    </source>
</reference>
<evidence type="ECO:0000256" key="2">
    <source>
        <dbReference type="ARBA" id="ARBA00004496"/>
    </source>
</evidence>
<evidence type="ECO:0000313" key="11">
    <source>
        <dbReference type="EMBL" id="PAT34311.1"/>
    </source>
</evidence>
<name>A0A2A2A976_9BURK</name>